<organism evidence="2 3">
    <name type="scientific">Aeoliella mucimassa</name>
    <dbReference type="NCBI Taxonomy" id="2527972"/>
    <lineage>
        <taxon>Bacteria</taxon>
        <taxon>Pseudomonadati</taxon>
        <taxon>Planctomycetota</taxon>
        <taxon>Planctomycetia</taxon>
        <taxon>Pirellulales</taxon>
        <taxon>Lacipirellulaceae</taxon>
        <taxon>Aeoliella</taxon>
    </lineage>
</organism>
<dbReference type="InterPro" id="IPR013424">
    <property type="entry name" value="Ice-binding_C"/>
</dbReference>
<feature type="domain" description="Ice-binding protein C-terminal" evidence="1">
    <location>
        <begin position="335"/>
        <end position="355"/>
    </location>
</feature>
<dbReference type="Pfam" id="PF07589">
    <property type="entry name" value="PEP-CTERM"/>
    <property type="match status" value="4"/>
</dbReference>
<feature type="domain" description="Ice-binding protein C-terminal" evidence="1">
    <location>
        <begin position="73"/>
        <end position="91"/>
    </location>
</feature>
<dbReference type="Gene3D" id="2.60.120.200">
    <property type="match status" value="4"/>
</dbReference>
<proteinExistence type="predicted"/>
<evidence type="ECO:0000313" key="2">
    <source>
        <dbReference type="EMBL" id="QDU56856.1"/>
    </source>
</evidence>
<dbReference type="NCBIfam" id="TIGR02595">
    <property type="entry name" value="PEP_CTERM"/>
    <property type="match status" value="3"/>
</dbReference>
<keyword evidence="3" id="KW-1185">Reference proteome</keyword>
<protein>
    <submittedName>
        <fullName evidence="2">PEP-CTERM motif protein</fullName>
    </submittedName>
</protein>
<dbReference type="Proteomes" id="UP000315750">
    <property type="component" value="Chromosome"/>
</dbReference>
<dbReference type="InterPro" id="IPR013320">
    <property type="entry name" value="ConA-like_dom_sf"/>
</dbReference>
<evidence type="ECO:0000259" key="1">
    <source>
        <dbReference type="Pfam" id="PF07589"/>
    </source>
</evidence>
<gene>
    <name evidence="2" type="ORF">Pan181_30680</name>
</gene>
<dbReference type="SUPFAM" id="SSF63446">
    <property type="entry name" value="Type I dockerin domain"/>
    <property type="match status" value="1"/>
</dbReference>
<dbReference type="KEGG" id="amuc:Pan181_30680"/>
<sequence>MGDLDFDNDVDLDDYQIYNASLFTTGIDPESTDSYLLGDLDGDLDNDFADFLIFKNAFIADGGAPGALAFGVAVPEPSTTALMLIGLVAVVFTKLPRFTRVLPCLALSAIAMFASPAQAELVPVFSYSFPASTDGTNLTITDLSTTGNNATLDGETTLVDDRPAGFDSSLMSLTGSAGGHGATDAIDLLENSIIDDFGGYVMDVWLKWEGTYTDTRKQIDYAGTEFIRTRDSSVQFGFNDSAVVLSYPIEADEWYHVQGIFDTGTNETDAEGGLTGNAYLIVNDRLVDYELNVTKSSFGDSLDRAIGINRWAGANAADWNQGAIFNPSVSLGALPIPEPSTTALMLIGLGTVVFAKLPRLTRVLPCLALSAIAMIASPAQAELVPVFSYSFPASTDGTNLTITDLSTAGNNATLDGETTLVDDRPAGFDSSLMSLTGSAGGHGATDAIDLLENSIIDDFGGYVMDVWLKWEGTYTDTRKQIDYAGTEFIRTRDSSVQFGFNDSAVVLSYPIEADEWYHVQGIFDTGTNETDAEGGLTGNAYLIVNDRLVDYELNVTKSSFGDSLDRAIGINRWAGANAADWNQGAIFNPSVSLGALPIPEPSTMGLFAMAAVALCCRVGYRRVKLACFALALGLAALANTAVAQLTPVFEYSFPASTDGSVETVTDLSSAGNNATLDLTTTLVDDRPAGFDSSLMSLTGSAGGHGATDAIDLLDNSIIDDHGGFIMDVWVNWLGNYSDGRKILDYAGTESIRTFDGNMIFGLSNGQVVLQTPINANQWYHVQGVFESGGNQTDANGDLLGDAYLYMDGVVVDSAFGVTKTGFGDSLDRQIGINRWGGGGGEYNQGNIFNPSIYLGTTGEPMRLEVNTTTGEVTMAHTTDVVLGAGRDIDFYQITSADGELTLGTWTSLDDTGFGAGSTTGDYNGDGSVNLADYTIWRDSLGSTGTDLDADGNGDQVVDSADYTLWKDNFGDTGASSWAEAGILTENLIGESNLTGSTFFDSGTSVSLGELWNEASFADPTTDLVFQYHVVGESGLRTGVIDVVSGSLQSVTSVPEPSSLLILALPAVALLVMRRGSLQRTSAICLTMLSCLAVAGAAVAETTNDRVYLFGNSGGDGGANGVYVIDSADEATYDDEVDFSDLSGTAHDLIAWEYNGTVAAKAIPGTSSGPRFVSTSGRPLADSTPIGVSFDGTNDLLIGARLGLPQTTASSQQAQSVPPTSGIIGPFDYSGITRRGFDLWVNPDENSAQFGTAEQTVVADTSQQGLLISDEGTWVLRYSSTNIDSGVAVKTDSTDNGWSHVMVVYPNSGFAGGIMYVDGEAVAARLGGYGGGNDNPLVLGANTGAFDPGALEPDPVFTGGNSSFYAGEVDDMNMFVMGTSLGGTEYGMFDLTTDNPFVADALLGYGPADLTGDGVTNESDVTLFISNWGSTNMVNDYLVGDLSSRLSGDFNIDGSVDLDDWQVLVENYTGSGSLNLDLLLAGNAVPEPSSVALLALAGLATCGAIRRR</sequence>
<name>A0A518AQ57_9BACT</name>
<dbReference type="Pfam" id="PF13385">
    <property type="entry name" value="Laminin_G_3"/>
    <property type="match status" value="1"/>
</dbReference>
<accession>A0A518AQ57</accession>
<dbReference type="InterPro" id="IPR036439">
    <property type="entry name" value="Dockerin_dom_sf"/>
</dbReference>
<dbReference type="SUPFAM" id="SSF49899">
    <property type="entry name" value="Concanavalin A-like lectins/glucanases"/>
    <property type="match status" value="4"/>
</dbReference>
<feature type="domain" description="Ice-binding protein C-terminal" evidence="1">
    <location>
        <begin position="597"/>
        <end position="622"/>
    </location>
</feature>
<evidence type="ECO:0000313" key="3">
    <source>
        <dbReference type="Proteomes" id="UP000315750"/>
    </source>
</evidence>
<dbReference type="Gene3D" id="1.10.1330.10">
    <property type="entry name" value="Dockerin domain"/>
    <property type="match status" value="1"/>
</dbReference>
<feature type="domain" description="Ice-binding protein C-terminal" evidence="1">
    <location>
        <begin position="1483"/>
        <end position="1507"/>
    </location>
</feature>
<dbReference type="EMBL" id="CP036278">
    <property type="protein sequence ID" value="QDU56856.1"/>
    <property type="molecule type" value="Genomic_DNA"/>
</dbReference>
<reference evidence="2 3" key="1">
    <citation type="submission" date="2019-02" db="EMBL/GenBank/DDBJ databases">
        <title>Deep-cultivation of Planctomycetes and their phenomic and genomic characterization uncovers novel biology.</title>
        <authorList>
            <person name="Wiegand S."/>
            <person name="Jogler M."/>
            <person name="Boedeker C."/>
            <person name="Pinto D."/>
            <person name="Vollmers J."/>
            <person name="Rivas-Marin E."/>
            <person name="Kohn T."/>
            <person name="Peeters S.H."/>
            <person name="Heuer A."/>
            <person name="Rast P."/>
            <person name="Oberbeckmann S."/>
            <person name="Bunk B."/>
            <person name="Jeske O."/>
            <person name="Meyerdierks A."/>
            <person name="Storesund J.E."/>
            <person name="Kallscheuer N."/>
            <person name="Luecker S."/>
            <person name="Lage O.M."/>
            <person name="Pohl T."/>
            <person name="Merkel B.J."/>
            <person name="Hornburger P."/>
            <person name="Mueller R.-W."/>
            <person name="Bruemmer F."/>
            <person name="Labrenz M."/>
            <person name="Spormann A.M."/>
            <person name="Op den Camp H."/>
            <person name="Overmann J."/>
            <person name="Amann R."/>
            <person name="Jetten M.S.M."/>
            <person name="Mascher T."/>
            <person name="Medema M.H."/>
            <person name="Devos D.P."/>
            <person name="Kaster A.-K."/>
            <person name="Ovreas L."/>
            <person name="Rohde M."/>
            <person name="Galperin M.Y."/>
            <person name="Jogler C."/>
        </authorList>
    </citation>
    <scope>NUCLEOTIDE SEQUENCE [LARGE SCALE GENOMIC DNA]</scope>
    <source>
        <strain evidence="2 3">Pan181</strain>
    </source>
</reference>
<dbReference type="GO" id="GO:0000272">
    <property type="term" value="P:polysaccharide catabolic process"/>
    <property type="evidence" value="ECO:0007669"/>
    <property type="project" value="InterPro"/>
</dbReference>